<gene>
    <name evidence="6" type="ORF">B4U80_12968</name>
</gene>
<name>A0A443SG77_9ACAR</name>
<dbReference type="InterPro" id="IPR003591">
    <property type="entry name" value="Leu-rich_rpt_typical-subtyp"/>
</dbReference>
<keyword evidence="1" id="KW-0433">Leucine-rich repeat</keyword>
<dbReference type="PANTHER" id="PTHR45617:SF165">
    <property type="entry name" value="COMMON DPR-INTERACTING PROTEIN-RELATED"/>
    <property type="match status" value="1"/>
</dbReference>
<keyword evidence="3" id="KW-0677">Repeat</keyword>
<dbReference type="InterPro" id="IPR032675">
    <property type="entry name" value="LRR_dom_sf"/>
</dbReference>
<dbReference type="OrthoDB" id="635273at2759"/>
<proteinExistence type="predicted"/>
<sequence length="435" mass="50453">MKCRLSCTDSRYEVCTFDCSSLDLRDIVAEEIPHSPNIRTLTFTGNRLQSLSKQYFLHNNRYTNVDFSHNNIEYIESETFAAFNETTHLSLSYNQIWDIRSDVFQGLTNLLQLDLSYNRLSIWSSMCMQPLKRLTELNLAHNAITSLDADSFIELQSLTRLTLDYNELSELSADQFSSNARLKYLSLKGNTFTVVPNIALQSARNLLDLDLSATKLSKIKEKHFASLSSIQTLRLNRIQSLTEIEKLAFADMFNLRTFYCNNNDYLKRIDSTAFVNSSDNNKLQRLRLNAIYVRNSMITTFGEDLLDWRTLKTIDLSGNPFTCDCNLRWIRNLSNIDANVVKSMRCQKPWKVSEKRLFDLSEDQFVCTFMSRIDNEIIAACLLIIVVSMLIVIIAYICVRLSLLSKIFKRRKSGNEYVRVFPKKDRIELEWDYNG</sequence>
<keyword evidence="2" id="KW-0732">Signal</keyword>
<keyword evidence="4" id="KW-0472">Membrane</keyword>
<evidence type="ECO:0000256" key="3">
    <source>
        <dbReference type="ARBA" id="ARBA00022737"/>
    </source>
</evidence>
<comment type="caution">
    <text evidence="6">The sequence shown here is derived from an EMBL/GenBank/DDBJ whole genome shotgun (WGS) entry which is preliminary data.</text>
</comment>
<organism evidence="6 7">
    <name type="scientific">Leptotrombidium deliense</name>
    <dbReference type="NCBI Taxonomy" id="299467"/>
    <lineage>
        <taxon>Eukaryota</taxon>
        <taxon>Metazoa</taxon>
        <taxon>Ecdysozoa</taxon>
        <taxon>Arthropoda</taxon>
        <taxon>Chelicerata</taxon>
        <taxon>Arachnida</taxon>
        <taxon>Acari</taxon>
        <taxon>Acariformes</taxon>
        <taxon>Trombidiformes</taxon>
        <taxon>Prostigmata</taxon>
        <taxon>Anystina</taxon>
        <taxon>Parasitengona</taxon>
        <taxon>Trombiculoidea</taxon>
        <taxon>Trombiculidae</taxon>
        <taxon>Leptotrombidium</taxon>
    </lineage>
</organism>
<dbReference type="InterPro" id="IPR001611">
    <property type="entry name" value="Leu-rich_rpt"/>
</dbReference>
<evidence type="ECO:0000313" key="7">
    <source>
        <dbReference type="Proteomes" id="UP000288716"/>
    </source>
</evidence>
<keyword evidence="4" id="KW-1133">Transmembrane helix</keyword>
<evidence type="ECO:0000259" key="5">
    <source>
        <dbReference type="SMART" id="SM00082"/>
    </source>
</evidence>
<protein>
    <submittedName>
        <fullName evidence="6">Leucine-rich repeat-containing protein 4B-like protein</fullName>
    </submittedName>
</protein>
<dbReference type="Proteomes" id="UP000288716">
    <property type="component" value="Unassembled WGS sequence"/>
</dbReference>
<evidence type="ECO:0000256" key="4">
    <source>
        <dbReference type="SAM" id="Phobius"/>
    </source>
</evidence>
<evidence type="ECO:0000256" key="1">
    <source>
        <dbReference type="ARBA" id="ARBA00022614"/>
    </source>
</evidence>
<dbReference type="Pfam" id="PF13855">
    <property type="entry name" value="LRR_8"/>
    <property type="match status" value="2"/>
</dbReference>
<feature type="transmembrane region" description="Helical" evidence="4">
    <location>
        <begin position="377"/>
        <end position="403"/>
    </location>
</feature>
<keyword evidence="4" id="KW-0812">Transmembrane</keyword>
<dbReference type="AlphaFoldDB" id="A0A443SG77"/>
<dbReference type="VEuPathDB" id="VectorBase:LDEU005548"/>
<dbReference type="PANTHER" id="PTHR45617">
    <property type="entry name" value="LEUCINE RICH REPEAT FAMILY PROTEIN"/>
    <property type="match status" value="1"/>
</dbReference>
<dbReference type="PROSITE" id="PS51450">
    <property type="entry name" value="LRR"/>
    <property type="match status" value="1"/>
</dbReference>
<feature type="domain" description="LRRCT" evidence="5">
    <location>
        <begin position="319"/>
        <end position="368"/>
    </location>
</feature>
<keyword evidence="7" id="KW-1185">Reference proteome</keyword>
<dbReference type="InterPro" id="IPR000483">
    <property type="entry name" value="Cys-rich_flank_reg_C"/>
</dbReference>
<evidence type="ECO:0000313" key="6">
    <source>
        <dbReference type="EMBL" id="RWS26492.1"/>
    </source>
</evidence>
<evidence type="ECO:0000256" key="2">
    <source>
        <dbReference type="ARBA" id="ARBA00022729"/>
    </source>
</evidence>
<dbReference type="SUPFAM" id="SSF52058">
    <property type="entry name" value="L domain-like"/>
    <property type="match status" value="1"/>
</dbReference>
<accession>A0A443SG77</accession>
<reference evidence="6 7" key="1">
    <citation type="journal article" date="2018" name="Gigascience">
        <title>Genomes of trombidid mites reveal novel predicted allergens and laterally-transferred genes associated with secondary metabolism.</title>
        <authorList>
            <person name="Dong X."/>
            <person name="Chaisiri K."/>
            <person name="Xia D."/>
            <person name="Armstrong S.D."/>
            <person name="Fang Y."/>
            <person name="Donnelly M.J."/>
            <person name="Kadowaki T."/>
            <person name="McGarry J.W."/>
            <person name="Darby A.C."/>
            <person name="Makepeace B.L."/>
        </authorList>
    </citation>
    <scope>NUCLEOTIDE SEQUENCE [LARGE SCALE GENOMIC DNA]</scope>
    <source>
        <strain evidence="6">UoL-UT</strain>
    </source>
</reference>
<dbReference type="EMBL" id="NCKV01002709">
    <property type="protein sequence ID" value="RWS26492.1"/>
    <property type="molecule type" value="Genomic_DNA"/>
</dbReference>
<dbReference type="SMART" id="SM00369">
    <property type="entry name" value="LRR_TYP"/>
    <property type="match status" value="5"/>
</dbReference>
<dbReference type="STRING" id="299467.A0A443SG77"/>
<dbReference type="SMART" id="SM00082">
    <property type="entry name" value="LRRCT"/>
    <property type="match status" value="1"/>
</dbReference>
<dbReference type="Gene3D" id="3.80.10.10">
    <property type="entry name" value="Ribonuclease Inhibitor"/>
    <property type="match status" value="2"/>
</dbReference>